<evidence type="ECO:0000313" key="2">
    <source>
        <dbReference type="EMBL" id="MCL1138034.1"/>
    </source>
</evidence>
<dbReference type="Gene3D" id="1.25.40.10">
    <property type="entry name" value="Tetratricopeptide repeat domain"/>
    <property type="match status" value="1"/>
</dbReference>
<evidence type="ECO:0000313" key="3">
    <source>
        <dbReference type="Proteomes" id="UP001139293"/>
    </source>
</evidence>
<feature type="chain" id="PRO_5040791889" description="Tetratricopeptide repeat-like domain-containing protein" evidence="1">
    <location>
        <begin position="24"/>
        <end position="234"/>
    </location>
</feature>
<dbReference type="RefSeq" id="WP_248949136.1">
    <property type="nucleotide sequence ID" value="NZ_JAKILB010000003.1"/>
</dbReference>
<comment type="caution">
    <text evidence="2">The sequence shown here is derived from an EMBL/GenBank/DDBJ whole genome shotgun (WGS) entry which is preliminary data.</text>
</comment>
<dbReference type="Proteomes" id="UP001139293">
    <property type="component" value="Unassembled WGS sequence"/>
</dbReference>
<reference evidence="2" key="1">
    <citation type="submission" date="2022-01" db="EMBL/GenBank/DDBJ databases">
        <title>Whole genome-based taxonomy of the Shewanellaceae.</title>
        <authorList>
            <person name="Martin-Rodriguez A.J."/>
        </authorList>
    </citation>
    <scope>NUCLEOTIDE SEQUENCE</scope>
    <source>
        <strain evidence="2">KCTC 23973</strain>
    </source>
</reference>
<dbReference type="AlphaFoldDB" id="A0A9X2CH25"/>
<keyword evidence="1" id="KW-0732">Signal</keyword>
<evidence type="ECO:0008006" key="4">
    <source>
        <dbReference type="Google" id="ProtNLM"/>
    </source>
</evidence>
<gene>
    <name evidence="2" type="ORF">L2740_05675</name>
</gene>
<accession>A0A9X2CH25</accession>
<name>A0A9X2CH25_9GAMM</name>
<proteinExistence type="predicted"/>
<keyword evidence="3" id="KW-1185">Reference proteome</keyword>
<feature type="signal peptide" evidence="1">
    <location>
        <begin position="1"/>
        <end position="23"/>
    </location>
</feature>
<sequence>MKTLFFTASLALSSALSSQLANAESIENIDAAANQMDVNTLKSYSQQGADYQQAYANYRLAITANIVGQPTLAVSALEDAKTTLENLTSTSSTADSLALLSSVYGMLIAFDNGKAATYGPKAGKALAQAKQLEPNNPRITLVEAISAFNTPTMYGGSMQRAADLASQAIELYANPCDNICWGHAEAYTWRGLAKQNLGDLEGAIADWNTALTVESDYAWAQFLLQQNTQQNAKR</sequence>
<dbReference type="InterPro" id="IPR011990">
    <property type="entry name" value="TPR-like_helical_dom_sf"/>
</dbReference>
<dbReference type="EMBL" id="JAKILB010000003">
    <property type="protein sequence ID" value="MCL1138034.1"/>
    <property type="molecule type" value="Genomic_DNA"/>
</dbReference>
<evidence type="ECO:0000256" key="1">
    <source>
        <dbReference type="SAM" id="SignalP"/>
    </source>
</evidence>
<organism evidence="2 3">
    <name type="scientific">Shewanella pneumatophori</name>
    <dbReference type="NCBI Taxonomy" id="314092"/>
    <lineage>
        <taxon>Bacteria</taxon>
        <taxon>Pseudomonadati</taxon>
        <taxon>Pseudomonadota</taxon>
        <taxon>Gammaproteobacteria</taxon>
        <taxon>Alteromonadales</taxon>
        <taxon>Shewanellaceae</taxon>
        <taxon>Shewanella</taxon>
    </lineage>
</organism>
<dbReference type="SUPFAM" id="SSF48452">
    <property type="entry name" value="TPR-like"/>
    <property type="match status" value="1"/>
</dbReference>
<protein>
    <recommendedName>
        <fullName evidence="4">Tetratricopeptide repeat-like domain-containing protein</fullName>
    </recommendedName>
</protein>